<dbReference type="InterPro" id="IPR038213">
    <property type="entry name" value="IFI6/IFI27-like_sf"/>
</dbReference>
<proteinExistence type="inferred from homology"/>
<keyword evidence="8" id="KW-1185">Reference proteome</keyword>
<comment type="similarity">
    <text evidence="2">Belongs to the IFI6/IFI27 family.</text>
</comment>
<dbReference type="PANTHER" id="PTHR16932:SF2">
    <property type="entry name" value="INTERFERON ALPHA-INDUCIBLE PROTEIN 27, MITOCHONDRIAL"/>
    <property type="match status" value="1"/>
</dbReference>
<protein>
    <recommendedName>
        <fullName evidence="9">Interferon alpha-inducible protein 27-like protein 2</fullName>
    </recommendedName>
</protein>
<evidence type="ECO:0000256" key="5">
    <source>
        <dbReference type="ARBA" id="ARBA00023136"/>
    </source>
</evidence>
<name>A0A8C6DAP9_MOSMO</name>
<sequence>VGFTGAGIAASSIAAKMMSAAAVANGGGVAAGSLVATLQSVGAAGLSTSSNILLGSAGSAIGAWLWGSKKKTTSPAGSSTEEESSSHAGDDPPGPQDVSPPKDRPSASQNSSKNHKK</sequence>
<feature type="compositionally biased region" description="Polar residues" evidence="6">
    <location>
        <begin position="106"/>
        <end position="117"/>
    </location>
</feature>
<dbReference type="GO" id="GO:0031966">
    <property type="term" value="C:mitochondrial membrane"/>
    <property type="evidence" value="ECO:0007669"/>
    <property type="project" value="TreeGrafter"/>
</dbReference>
<evidence type="ECO:0000313" key="8">
    <source>
        <dbReference type="Proteomes" id="UP000694544"/>
    </source>
</evidence>
<keyword evidence="4" id="KW-1133">Transmembrane helix</keyword>
<dbReference type="Ensembl" id="ENSMMST00000013710.1">
    <property type="protein sequence ID" value="ENSMMSP00000012400.1"/>
    <property type="gene ID" value="ENSMMSG00000009526.1"/>
</dbReference>
<dbReference type="Gene3D" id="6.10.110.10">
    <property type="match status" value="1"/>
</dbReference>
<evidence type="ECO:0000256" key="2">
    <source>
        <dbReference type="ARBA" id="ARBA00007262"/>
    </source>
</evidence>
<feature type="region of interest" description="Disordered" evidence="6">
    <location>
        <begin position="69"/>
        <end position="117"/>
    </location>
</feature>
<evidence type="ECO:0000256" key="4">
    <source>
        <dbReference type="ARBA" id="ARBA00022989"/>
    </source>
</evidence>
<keyword evidence="3" id="KW-0812">Transmembrane</keyword>
<organism evidence="7 8">
    <name type="scientific">Moschus moschiferus</name>
    <name type="common">Siberian musk deer</name>
    <name type="synonym">Moschus sibiricus</name>
    <dbReference type="NCBI Taxonomy" id="68415"/>
    <lineage>
        <taxon>Eukaryota</taxon>
        <taxon>Metazoa</taxon>
        <taxon>Chordata</taxon>
        <taxon>Craniata</taxon>
        <taxon>Vertebrata</taxon>
        <taxon>Euteleostomi</taxon>
        <taxon>Mammalia</taxon>
        <taxon>Eutheria</taxon>
        <taxon>Laurasiatheria</taxon>
        <taxon>Artiodactyla</taxon>
        <taxon>Ruminantia</taxon>
        <taxon>Pecora</taxon>
        <taxon>Moschidae</taxon>
        <taxon>Moschus</taxon>
    </lineage>
</organism>
<comment type="subcellular location">
    <subcellularLocation>
        <location evidence="1">Membrane</location>
        <topology evidence="1">Multi-pass membrane protein</topology>
    </subcellularLocation>
</comment>
<evidence type="ECO:0000256" key="3">
    <source>
        <dbReference type="ARBA" id="ARBA00022692"/>
    </source>
</evidence>
<evidence type="ECO:0000256" key="6">
    <source>
        <dbReference type="SAM" id="MobiDB-lite"/>
    </source>
</evidence>
<dbReference type="PANTHER" id="PTHR16932">
    <property type="entry name" value="INTERFERON ALPHA-INDUCIBLE PROTEIN 27"/>
    <property type="match status" value="1"/>
</dbReference>
<reference evidence="7" key="1">
    <citation type="submission" date="2025-08" db="UniProtKB">
        <authorList>
            <consortium name="Ensembl"/>
        </authorList>
    </citation>
    <scope>IDENTIFICATION</scope>
</reference>
<evidence type="ECO:0000256" key="1">
    <source>
        <dbReference type="ARBA" id="ARBA00004141"/>
    </source>
</evidence>
<dbReference type="AlphaFoldDB" id="A0A8C6DAP9"/>
<dbReference type="Proteomes" id="UP000694544">
    <property type="component" value="Unplaced"/>
</dbReference>
<evidence type="ECO:0008006" key="9">
    <source>
        <dbReference type="Google" id="ProtNLM"/>
    </source>
</evidence>
<keyword evidence="5" id="KW-0472">Membrane</keyword>
<dbReference type="Pfam" id="PF06140">
    <property type="entry name" value="Ifi-6-16"/>
    <property type="match status" value="1"/>
</dbReference>
<evidence type="ECO:0000313" key="7">
    <source>
        <dbReference type="Ensembl" id="ENSMMSP00000012400.1"/>
    </source>
</evidence>
<accession>A0A8C6DAP9</accession>
<dbReference type="GeneTree" id="ENSGT00940000155018"/>
<dbReference type="GO" id="GO:0001836">
    <property type="term" value="P:release of cytochrome c from mitochondria"/>
    <property type="evidence" value="ECO:0007669"/>
    <property type="project" value="TreeGrafter"/>
</dbReference>
<dbReference type="GO" id="GO:0097193">
    <property type="term" value="P:intrinsic apoptotic signaling pathway"/>
    <property type="evidence" value="ECO:0007669"/>
    <property type="project" value="TreeGrafter"/>
</dbReference>
<dbReference type="InterPro" id="IPR009311">
    <property type="entry name" value="IFI6/IFI27-like"/>
</dbReference>
<reference evidence="7" key="2">
    <citation type="submission" date="2025-09" db="UniProtKB">
        <authorList>
            <consortium name="Ensembl"/>
        </authorList>
    </citation>
    <scope>IDENTIFICATION</scope>
</reference>